<keyword evidence="2 7" id="KW-0645">Protease</keyword>
<comment type="similarity">
    <text evidence="1">Belongs to the peptidase S49 family.</text>
</comment>
<dbReference type="InterPro" id="IPR047272">
    <property type="entry name" value="S49_SppA_C"/>
</dbReference>
<evidence type="ECO:0000256" key="1">
    <source>
        <dbReference type="ARBA" id="ARBA00008683"/>
    </source>
</evidence>
<dbReference type="PANTHER" id="PTHR42987:SF8">
    <property type="entry name" value="PROTEINASE"/>
    <property type="match status" value="1"/>
</dbReference>
<dbReference type="Gene3D" id="3.90.226.10">
    <property type="entry name" value="2-enoyl-CoA Hydratase, Chain A, domain 1"/>
    <property type="match status" value="1"/>
</dbReference>
<dbReference type="EMBL" id="BMMT01000005">
    <property type="protein sequence ID" value="GGI82000.1"/>
    <property type="molecule type" value="Genomic_DNA"/>
</dbReference>
<keyword evidence="9" id="KW-1185">Reference proteome</keyword>
<reference evidence="7 8" key="2">
    <citation type="journal article" date="2014" name="Int. J. Syst. Evol. Microbiol.">
        <title>Complete genome sequence of Corynebacterium casei LMG S-19264T (=DSM 44701T), isolated from a smear-ripened cheese.</title>
        <authorList>
            <consortium name="US DOE Joint Genome Institute (JGI-PGF)"/>
            <person name="Walter F."/>
            <person name="Albersmeier A."/>
            <person name="Kalinowski J."/>
            <person name="Ruckert C."/>
        </authorList>
    </citation>
    <scope>NUCLEOTIDE SEQUENCE [LARGE SCALE GENOMIC DNA]</scope>
    <source>
        <strain evidence="7 8">CGMCC 4.7206</strain>
    </source>
</reference>
<proteinExistence type="inferred from homology"/>
<evidence type="ECO:0000313" key="7">
    <source>
        <dbReference type="EMBL" id="GGI82000.1"/>
    </source>
</evidence>
<dbReference type="Pfam" id="PF01343">
    <property type="entry name" value="Peptidase_S49"/>
    <property type="match status" value="1"/>
</dbReference>
<dbReference type="InterPro" id="IPR002142">
    <property type="entry name" value="Peptidase_S49"/>
</dbReference>
<evidence type="ECO:0000313" key="8">
    <source>
        <dbReference type="Proteomes" id="UP000597989"/>
    </source>
</evidence>
<evidence type="ECO:0000256" key="3">
    <source>
        <dbReference type="ARBA" id="ARBA00022801"/>
    </source>
</evidence>
<dbReference type="PANTHER" id="PTHR42987">
    <property type="entry name" value="PEPTIDASE S49"/>
    <property type="match status" value="1"/>
</dbReference>
<reference evidence="9" key="3">
    <citation type="journal article" date="2019" name="Int. J. Syst. Evol. Microbiol.">
        <title>The Global Catalogue of Microorganisms (GCM) 10K type strain sequencing project: providing services to taxonomists for standard genome sequencing and annotation.</title>
        <authorList>
            <consortium name="The Broad Institute Genomics Platform"/>
            <consortium name="The Broad Institute Genome Sequencing Center for Infectious Disease"/>
            <person name="Wu L."/>
            <person name="Ma J."/>
        </authorList>
    </citation>
    <scope>NUCLEOTIDE SEQUENCE [LARGE SCALE GENOMIC DNA]</scope>
    <source>
        <strain evidence="9">JCM 10664</strain>
    </source>
</reference>
<evidence type="ECO:0000256" key="2">
    <source>
        <dbReference type="ARBA" id="ARBA00022670"/>
    </source>
</evidence>
<dbReference type="RefSeq" id="WP_188986961.1">
    <property type="nucleotide sequence ID" value="NZ_BAAAHC010000003.1"/>
</dbReference>
<keyword evidence="4" id="KW-0720">Serine protease</keyword>
<evidence type="ECO:0000313" key="9">
    <source>
        <dbReference type="Proteomes" id="UP001500220"/>
    </source>
</evidence>
<dbReference type="CDD" id="cd07023">
    <property type="entry name" value="S49_Sppa_N_C"/>
    <property type="match status" value="1"/>
</dbReference>
<protein>
    <submittedName>
        <fullName evidence="6">S49 family peptidase</fullName>
    </submittedName>
    <submittedName>
        <fullName evidence="7">Serine protease</fullName>
    </submittedName>
</protein>
<organism evidence="7 8">
    <name type="scientific">Saccharopolyspora thermophila</name>
    <dbReference type="NCBI Taxonomy" id="89367"/>
    <lineage>
        <taxon>Bacteria</taxon>
        <taxon>Bacillati</taxon>
        <taxon>Actinomycetota</taxon>
        <taxon>Actinomycetes</taxon>
        <taxon>Pseudonocardiales</taxon>
        <taxon>Pseudonocardiaceae</taxon>
        <taxon>Saccharopolyspora</taxon>
    </lineage>
</organism>
<dbReference type="Proteomes" id="UP001500220">
    <property type="component" value="Unassembled WGS sequence"/>
</dbReference>
<evidence type="ECO:0000259" key="5">
    <source>
        <dbReference type="Pfam" id="PF01343"/>
    </source>
</evidence>
<name>A0A917JUI2_9PSEU</name>
<dbReference type="AlphaFoldDB" id="A0A917JUI2"/>
<dbReference type="GO" id="GO:0008236">
    <property type="term" value="F:serine-type peptidase activity"/>
    <property type="evidence" value="ECO:0007669"/>
    <property type="project" value="UniProtKB-KW"/>
</dbReference>
<evidence type="ECO:0000256" key="4">
    <source>
        <dbReference type="ARBA" id="ARBA00022825"/>
    </source>
</evidence>
<gene>
    <name evidence="7" type="primary">sohB</name>
    <name evidence="6" type="ORF">GCM10009545_08380</name>
    <name evidence="7" type="ORF">GCM10011581_19350</name>
</gene>
<evidence type="ECO:0000313" key="6">
    <source>
        <dbReference type="EMBL" id="GAA0508614.1"/>
    </source>
</evidence>
<dbReference type="EMBL" id="BAAAHC010000003">
    <property type="protein sequence ID" value="GAA0508614.1"/>
    <property type="molecule type" value="Genomic_DNA"/>
</dbReference>
<sequence>MDEKAPQKFTDLLTGKLSAKLPGKLAERAERGPVVAVVKLHGVITPTPSPMTRPMISLQTVETALTRAFGHDRLSAVALSINSPGGAATQSALVADRIRGLAEEKQVPVLAFCEDVAASGGYWLACAADEIYAHPTSMVGSVGVVSASFGLDGLLAKIGVERRVHAAGEHKVRLDPFRPEKEEDVRWLRGLQDELHEQFREWVRKRRGSRLNGSDEELFSGEVWTGAKAESLGLVDGLGTLREVVKRKFPDAHLTTVESRKPLLARLGVASSVRFGRGAVADGVLSAVEALEHRALWNRFGL</sequence>
<feature type="domain" description="Peptidase S49" evidence="5">
    <location>
        <begin position="104"/>
        <end position="248"/>
    </location>
</feature>
<dbReference type="GO" id="GO:0006508">
    <property type="term" value="P:proteolysis"/>
    <property type="evidence" value="ECO:0007669"/>
    <property type="project" value="UniProtKB-KW"/>
</dbReference>
<accession>A0A917JUI2</accession>
<dbReference type="Gene3D" id="6.20.330.10">
    <property type="match status" value="1"/>
</dbReference>
<dbReference type="SUPFAM" id="SSF52096">
    <property type="entry name" value="ClpP/crotonase"/>
    <property type="match status" value="1"/>
</dbReference>
<reference evidence="6" key="5">
    <citation type="submission" date="2023-12" db="EMBL/GenBank/DDBJ databases">
        <authorList>
            <person name="Sun Q."/>
            <person name="Inoue M."/>
        </authorList>
    </citation>
    <scope>NUCLEOTIDE SEQUENCE</scope>
    <source>
        <strain evidence="6">JCM 10664</strain>
    </source>
</reference>
<dbReference type="Proteomes" id="UP000597989">
    <property type="component" value="Unassembled WGS sequence"/>
</dbReference>
<dbReference type="InterPro" id="IPR029045">
    <property type="entry name" value="ClpP/crotonase-like_dom_sf"/>
</dbReference>
<reference evidence="7" key="4">
    <citation type="submission" date="2020-09" db="EMBL/GenBank/DDBJ databases">
        <authorList>
            <person name="Sun Q."/>
            <person name="Zhou Y."/>
        </authorList>
    </citation>
    <scope>NUCLEOTIDE SEQUENCE</scope>
    <source>
        <strain evidence="7">CGMCC 4.7206</strain>
    </source>
</reference>
<reference evidence="6" key="1">
    <citation type="journal article" date="2014" name="Int. J. Syst. Evol. Microbiol.">
        <title>Complete genome of a new Firmicutes species belonging to the dominant human colonic microbiota ('Ruminococcus bicirculans') reveals two chromosomes and a selective capacity to utilize plant glucans.</title>
        <authorList>
            <consortium name="NISC Comparative Sequencing Program"/>
            <person name="Wegmann U."/>
            <person name="Louis P."/>
            <person name="Goesmann A."/>
            <person name="Henrissat B."/>
            <person name="Duncan S.H."/>
            <person name="Flint H.J."/>
        </authorList>
    </citation>
    <scope>NUCLEOTIDE SEQUENCE</scope>
    <source>
        <strain evidence="6">JCM 10664</strain>
    </source>
</reference>
<comment type="caution">
    <text evidence="7">The sequence shown here is derived from an EMBL/GenBank/DDBJ whole genome shotgun (WGS) entry which is preliminary data.</text>
</comment>
<keyword evidence="3" id="KW-0378">Hydrolase</keyword>